<evidence type="ECO:0000256" key="1">
    <source>
        <dbReference type="ARBA" id="ARBA00004167"/>
    </source>
</evidence>
<evidence type="ECO:0000256" key="5">
    <source>
        <dbReference type="ARBA" id="ARBA00023136"/>
    </source>
</evidence>
<keyword evidence="3 6" id="KW-0812">Transmembrane</keyword>
<dbReference type="EMBL" id="UHIA01000003">
    <property type="protein sequence ID" value="SUO91309.1"/>
    <property type="molecule type" value="Genomic_DNA"/>
</dbReference>
<dbReference type="PANTHER" id="PTHR34478">
    <property type="entry name" value="PROTEIN LEMA"/>
    <property type="match status" value="1"/>
</dbReference>
<evidence type="ECO:0000313" key="7">
    <source>
        <dbReference type="EMBL" id="SUO91309.1"/>
    </source>
</evidence>
<dbReference type="PANTHER" id="PTHR34478:SF2">
    <property type="entry name" value="MEMBRANE PROTEIN"/>
    <property type="match status" value="1"/>
</dbReference>
<dbReference type="InterPro" id="IPR007156">
    <property type="entry name" value="MamQ_LemA"/>
</dbReference>
<keyword evidence="8" id="KW-1185">Reference proteome</keyword>
<dbReference type="Proteomes" id="UP000254575">
    <property type="component" value="Unassembled WGS sequence"/>
</dbReference>
<dbReference type="SUPFAM" id="SSF140478">
    <property type="entry name" value="LemA-like"/>
    <property type="match status" value="1"/>
</dbReference>
<evidence type="ECO:0000256" key="2">
    <source>
        <dbReference type="ARBA" id="ARBA00008854"/>
    </source>
</evidence>
<reference evidence="7 8" key="1">
    <citation type="submission" date="2018-06" db="EMBL/GenBank/DDBJ databases">
        <authorList>
            <consortium name="Pathogen Informatics"/>
            <person name="Doyle S."/>
        </authorList>
    </citation>
    <scope>NUCLEOTIDE SEQUENCE [LARGE SCALE GENOMIC DNA]</scope>
    <source>
        <strain evidence="7 8">NCTC10717</strain>
    </source>
</reference>
<proteinExistence type="inferred from homology"/>
<dbReference type="OrthoDB" id="9804152at2"/>
<dbReference type="RefSeq" id="WP_115217432.1">
    <property type="nucleotide sequence ID" value="NZ_UHIA01000003.1"/>
</dbReference>
<evidence type="ECO:0000313" key="8">
    <source>
        <dbReference type="Proteomes" id="UP000254575"/>
    </source>
</evidence>
<evidence type="ECO:0000256" key="6">
    <source>
        <dbReference type="SAM" id="Phobius"/>
    </source>
</evidence>
<name>A0A380MK03_9GAMM</name>
<sequence length="207" mass="22463">MNRQQGRASISAILLIVILGAVGLAFVTGVPAYNKLQRLDEGVKAAWSDVVNQYQRRADLVPNLVEVAKGYAAHEESVFTQVTEARSRVSSMNVNVGDLDANALQQFQAAQAQLSGALSRLIAVSENYPELKASEVFQNLQVQLEGTENRIATARSDYINTVREFNSSVRQFPTNMIAGFAGLSAKPNFSVENEAQISTAPKVSFGQ</sequence>
<dbReference type="Pfam" id="PF04011">
    <property type="entry name" value="LemA"/>
    <property type="match status" value="1"/>
</dbReference>
<dbReference type="InterPro" id="IPR023353">
    <property type="entry name" value="LemA-like_dom_sf"/>
</dbReference>
<gene>
    <name evidence="7" type="ORF">NCTC10717_00096</name>
</gene>
<dbReference type="AlphaFoldDB" id="A0A380MK03"/>
<dbReference type="GO" id="GO:0016020">
    <property type="term" value="C:membrane"/>
    <property type="evidence" value="ECO:0007669"/>
    <property type="project" value="UniProtKB-SubCell"/>
</dbReference>
<feature type="transmembrane region" description="Helical" evidence="6">
    <location>
        <begin position="12"/>
        <end position="33"/>
    </location>
</feature>
<keyword evidence="4 6" id="KW-1133">Transmembrane helix</keyword>
<comment type="similarity">
    <text evidence="2">Belongs to the LemA family.</text>
</comment>
<keyword evidence="5 6" id="KW-0472">Membrane</keyword>
<protein>
    <submittedName>
        <fullName evidence="7">LemA family</fullName>
    </submittedName>
</protein>
<dbReference type="Gene3D" id="1.20.1440.20">
    <property type="entry name" value="LemA-like domain"/>
    <property type="match status" value="1"/>
</dbReference>
<evidence type="ECO:0000256" key="4">
    <source>
        <dbReference type="ARBA" id="ARBA00022989"/>
    </source>
</evidence>
<evidence type="ECO:0000256" key="3">
    <source>
        <dbReference type="ARBA" id="ARBA00022692"/>
    </source>
</evidence>
<comment type="subcellular location">
    <subcellularLocation>
        <location evidence="1">Membrane</location>
        <topology evidence="1">Single-pass membrane protein</topology>
    </subcellularLocation>
</comment>
<accession>A0A380MK03</accession>
<organism evidence="7 8">
    <name type="scientific">Suttonella indologenes</name>
    <dbReference type="NCBI Taxonomy" id="13276"/>
    <lineage>
        <taxon>Bacteria</taxon>
        <taxon>Pseudomonadati</taxon>
        <taxon>Pseudomonadota</taxon>
        <taxon>Gammaproteobacteria</taxon>
        <taxon>Cardiobacteriales</taxon>
        <taxon>Cardiobacteriaceae</taxon>
        <taxon>Suttonella</taxon>
    </lineage>
</organism>